<evidence type="ECO:0000259" key="2">
    <source>
        <dbReference type="Pfam" id="PF12937"/>
    </source>
</evidence>
<dbReference type="SUPFAM" id="SSF81383">
    <property type="entry name" value="F-box domain"/>
    <property type="match status" value="1"/>
</dbReference>
<evidence type="ECO:0000313" key="3">
    <source>
        <dbReference type="EMBL" id="KZZ98089.1"/>
    </source>
</evidence>
<dbReference type="InterPro" id="IPR032675">
    <property type="entry name" value="LRR_dom_sf"/>
</dbReference>
<gene>
    <name evidence="3" type="ORF">AAP_00350</name>
</gene>
<dbReference type="SUPFAM" id="SSF52047">
    <property type="entry name" value="RNI-like"/>
    <property type="match status" value="1"/>
</dbReference>
<dbReference type="Gene3D" id="3.80.10.10">
    <property type="entry name" value="Ribonuclease Inhibitor"/>
    <property type="match status" value="1"/>
</dbReference>
<dbReference type="OrthoDB" id="4203983at2759"/>
<proteinExistence type="predicted"/>
<feature type="region of interest" description="Disordered" evidence="1">
    <location>
        <begin position="1"/>
        <end position="20"/>
    </location>
</feature>
<organism evidence="3 4">
    <name type="scientific">Ascosphaera apis ARSEF 7405</name>
    <dbReference type="NCBI Taxonomy" id="392613"/>
    <lineage>
        <taxon>Eukaryota</taxon>
        <taxon>Fungi</taxon>
        <taxon>Dikarya</taxon>
        <taxon>Ascomycota</taxon>
        <taxon>Pezizomycotina</taxon>
        <taxon>Eurotiomycetes</taxon>
        <taxon>Eurotiomycetidae</taxon>
        <taxon>Onygenales</taxon>
        <taxon>Ascosphaeraceae</taxon>
        <taxon>Ascosphaera</taxon>
    </lineage>
</organism>
<evidence type="ECO:0000313" key="4">
    <source>
        <dbReference type="Proteomes" id="UP000242877"/>
    </source>
</evidence>
<dbReference type="Gene3D" id="1.20.1280.50">
    <property type="match status" value="1"/>
</dbReference>
<dbReference type="InterPro" id="IPR036047">
    <property type="entry name" value="F-box-like_dom_sf"/>
</dbReference>
<dbReference type="Pfam" id="PF12937">
    <property type="entry name" value="F-box-like"/>
    <property type="match status" value="1"/>
</dbReference>
<feature type="domain" description="F-box" evidence="2">
    <location>
        <begin position="58"/>
        <end position="124"/>
    </location>
</feature>
<dbReference type="CDD" id="cd09917">
    <property type="entry name" value="F-box_SF"/>
    <property type="match status" value="1"/>
</dbReference>
<accession>A0A168DTF3</accession>
<protein>
    <submittedName>
        <fullName evidence="3">F-box domain protein</fullName>
    </submittedName>
</protein>
<feature type="region of interest" description="Disordered" evidence="1">
    <location>
        <begin position="595"/>
        <end position="614"/>
    </location>
</feature>
<keyword evidence="4" id="KW-1185">Reference proteome</keyword>
<dbReference type="VEuPathDB" id="FungiDB:AAP_00350"/>
<name>A0A168DTF3_9EURO</name>
<dbReference type="Proteomes" id="UP000242877">
    <property type="component" value="Unassembled WGS sequence"/>
</dbReference>
<reference evidence="3 4" key="1">
    <citation type="journal article" date="2016" name="Genome Biol. Evol.">
        <title>Divergent and convergent evolution of fungal pathogenicity.</title>
        <authorList>
            <person name="Shang Y."/>
            <person name="Xiao G."/>
            <person name="Zheng P."/>
            <person name="Cen K."/>
            <person name="Zhan S."/>
            <person name="Wang C."/>
        </authorList>
    </citation>
    <scope>NUCLEOTIDE SEQUENCE [LARGE SCALE GENOMIC DNA]</scope>
    <source>
        <strain evidence="3 4">ARSEF 7405</strain>
    </source>
</reference>
<dbReference type="EMBL" id="AZGZ01000001">
    <property type="protein sequence ID" value="KZZ98089.1"/>
    <property type="molecule type" value="Genomic_DNA"/>
</dbReference>
<comment type="caution">
    <text evidence="3">The sequence shown here is derived from an EMBL/GenBank/DDBJ whole genome shotgun (WGS) entry which is preliminary data.</text>
</comment>
<evidence type="ECO:0000256" key="1">
    <source>
        <dbReference type="SAM" id="MobiDB-lite"/>
    </source>
</evidence>
<sequence>MGKIREFFRRGKKKSTDPQTAYLKYGHAHRPSNQGTDGQNQLASSPLYKPAPCDYAKKLPDNILAAIFARVCPHSQDGSYALSEDNMPDDVCMSCDLRDLAHCALVCRSWAKAANPLLYTNIRIDSVHYCELELYLSKLRKKSAFLDKNADPIDAPKVRLELLCRTLRDNQDLAHTVKTLRTPYMTREASKALLAMTVSVCTNLKYADLPHGFFTDDRSCQVLRKEVEAQCPNLRFMKYGTGAEGMFAAQILRPPTVDGRSGCTWPYLEWLELQNVKIDAATFRTALMNLPMLVNLKLVDLDWLDDGCLRPLPGYNNFPAVESLAIINAPGVTWKGLVAALSAAPQTQGQPPPGMKIPLTSQRPALRLKELRLENTGVAPHTIAHIFRHLPKVQLFSMVQEEVVKPFPLDSGGETVPIPPLYSGTLKTLHYEISSPATAPGMTSPAETYYAYLVSSIMAKGFPALRELYVRDNKFPNALLTAPAIVPGTNPRMSLLPPPRVGSMAGDRSSLNMVAKPTVDKPLEIYSKDPNELEWNFTAYNPQAARGARATETRPVSFFGASLGPAWGGEGRKSMLVGNGFGGYVAVPLEEGPLKRPGSGSNWSAKSERMDMFR</sequence>
<dbReference type="AlphaFoldDB" id="A0A168DTF3"/>
<dbReference type="InterPro" id="IPR001810">
    <property type="entry name" value="F-box_dom"/>
</dbReference>